<evidence type="ECO:0000313" key="1">
    <source>
        <dbReference type="EMBL" id="PYF11957.1"/>
    </source>
</evidence>
<dbReference type="Proteomes" id="UP000247727">
    <property type="component" value="Unassembled WGS sequence"/>
</dbReference>
<dbReference type="SUPFAM" id="SSF158837">
    <property type="entry name" value="AGR C 984p-like"/>
    <property type="match status" value="1"/>
</dbReference>
<dbReference type="Gene3D" id="1.10.3700.10">
    <property type="entry name" value="AGR C 984p-like"/>
    <property type="match status" value="1"/>
</dbReference>
<sequence>MSYTPVIPASGYAGWKLLNRTMEKQKAAFVASADVKRDEDYFRSKIGTITTAEDLVADRRLLKVALGAFGLDSDINNKFFVRKVLEGSTTDTKALANKLADKTYLKLATAFGFGDSDTPRTQLSGFADEILQKYETRQFEAAVGDSDETYRFAMSAQRELADLAAASSSNNTKWYSVIGSKSLSTVMQTALGLPSSVGSLDVDQQLVIYTQKAKSVLGSSDFATFSDSAVMDKTIRLYLVRSQMAANTTATSGNVALQLLQGGSTGISTASLLSKLV</sequence>
<dbReference type="RefSeq" id="WP_110804546.1">
    <property type="nucleotide sequence ID" value="NZ_QJTK01000002.1"/>
</dbReference>
<keyword evidence="2" id="KW-1185">Reference proteome</keyword>
<accession>A0A318UFX4</accession>
<comment type="caution">
    <text evidence="1">The sequence shown here is derived from an EMBL/GenBank/DDBJ whole genome shotgun (WGS) entry which is preliminary data.</text>
</comment>
<dbReference type="InterPro" id="IPR023157">
    <property type="entry name" value="AGR-C-984p-like_sf"/>
</dbReference>
<dbReference type="Pfam" id="PF06748">
    <property type="entry name" value="DUF1217"/>
    <property type="match status" value="1"/>
</dbReference>
<organism evidence="1 2">
    <name type="scientific">Rhodobacter viridis</name>
    <dbReference type="NCBI Taxonomy" id="1054202"/>
    <lineage>
        <taxon>Bacteria</taxon>
        <taxon>Pseudomonadati</taxon>
        <taxon>Pseudomonadota</taxon>
        <taxon>Alphaproteobacteria</taxon>
        <taxon>Rhodobacterales</taxon>
        <taxon>Rhodobacter group</taxon>
        <taxon>Rhodobacter</taxon>
    </lineage>
</organism>
<dbReference type="AlphaFoldDB" id="A0A318UFX4"/>
<name>A0A318UFX4_9RHOB</name>
<dbReference type="EMBL" id="QJTK01000002">
    <property type="protein sequence ID" value="PYF11957.1"/>
    <property type="molecule type" value="Genomic_DNA"/>
</dbReference>
<reference evidence="1 2" key="1">
    <citation type="submission" date="2018-06" db="EMBL/GenBank/DDBJ databases">
        <title>Genomic Encyclopedia of Type Strains, Phase III (KMG-III): the genomes of soil and plant-associated and newly described type strains.</title>
        <authorList>
            <person name="Whitman W."/>
        </authorList>
    </citation>
    <scope>NUCLEOTIDE SEQUENCE [LARGE SCALE GENOMIC DNA]</scope>
    <source>
        <strain evidence="1 2">JA737</strain>
    </source>
</reference>
<proteinExistence type="predicted"/>
<dbReference type="OrthoDB" id="7824597at2"/>
<dbReference type="InterPro" id="IPR010626">
    <property type="entry name" value="DUF1217"/>
</dbReference>
<evidence type="ECO:0000313" key="2">
    <source>
        <dbReference type="Proteomes" id="UP000247727"/>
    </source>
</evidence>
<protein>
    <submittedName>
        <fullName evidence="1">Uncharacterized protein DUF1217</fullName>
    </submittedName>
</protein>
<gene>
    <name evidence="1" type="ORF">C8J30_102271</name>
</gene>